<evidence type="ECO:0000256" key="11">
    <source>
        <dbReference type="RuleBase" id="RU003661"/>
    </source>
</evidence>
<keyword evidence="7 12" id="KW-1133">Transmembrane helix</keyword>
<keyword evidence="10 12" id="KW-0472">Membrane</keyword>
<evidence type="ECO:0000256" key="3">
    <source>
        <dbReference type="ARBA" id="ARBA00022448"/>
    </source>
</evidence>
<evidence type="ECO:0000256" key="12">
    <source>
        <dbReference type="SAM" id="Phobius"/>
    </source>
</evidence>
<keyword evidence="8 11" id="KW-0406">Ion transport</keyword>
<protein>
    <recommendedName>
        <fullName evidence="11">ATP synthase complex subunit 8</fullName>
    </recommendedName>
</protein>
<evidence type="ECO:0000256" key="7">
    <source>
        <dbReference type="ARBA" id="ARBA00022989"/>
    </source>
</evidence>
<geneLocation type="mitochondrion" evidence="13"/>
<evidence type="ECO:0000256" key="6">
    <source>
        <dbReference type="ARBA" id="ARBA00022781"/>
    </source>
</evidence>
<keyword evidence="4 11" id="KW-0138">CF(0)</keyword>
<accession>A0A6C0FMW6</accession>
<sequence length="55" mass="6665">MPQLNFITWLPYLITCWALFILTFFLLNNLNNQEWSPRHTATETLNNPLTWPWTQ</sequence>
<evidence type="ECO:0000256" key="2">
    <source>
        <dbReference type="ARBA" id="ARBA00008892"/>
    </source>
</evidence>
<evidence type="ECO:0000256" key="5">
    <source>
        <dbReference type="ARBA" id="ARBA00022692"/>
    </source>
</evidence>
<evidence type="ECO:0000256" key="8">
    <source>
        <dbReference type="ARBA" id="ARBA00023065"/>
    </source>
</evidence>
<dbReference type="GO" id="GO:0015078">
    <property type="term" value="F:proton transmembrane transporter activity"/>
    <property type="evidence" value="ECO:0007669"/>
    <property type="project" value="InterPro"/>
</dbReference>
<keyword evidence="3 11" id="KW-0813">Transport</keyword>
<keyword evidence="5 11" id="KW-0812">Transmembrane</keyword>
<keyword evidence="6 11" id="KW-0375">Hydrogen ion transport</keyword>
<comment type="similarity">
    <text evidence="2 11">Belongs to the ATPase protein 8 family.</text>
</comment>
<name>A0A6C0FMW6_9ECHI</name>
<dbReference type="CTD" id="4509"/>
<dbReference type="EMBL" id="MK343092">
    <property type="protein sequence ID" value="QHT54185.1"/>
    <property type="molecule type" value="Genomic_DNA"/>
</dbReference>
<organism evidence="13">
    <name type="scientific">Ophiomastix mixta</name>
    <dbReference type="NCBI Taxonomy" id="2705303"/>
    <lineage>
        <taxon>Eukaryota</taxon>
        <taxon>Metazoa</taxon>
        <taxon>Echinodermata</taxon>
        <taxon>Eleutherozoa</taxon>
        <taxon>Asterozoa</taxon>
        <taxon>Ophiuroidea</taxon>
        <taxon>Myophiuroidea</taxon>
        <taxon>Metophiurida</taxon>
        <taxon>Ophintegrida</taxon>
        <taxon>Amphilepidida</taxon>
        <taxon>Ophiurina</taxon>
        <taxon>Gnathophiurina</taxon>
        <taxon>Ophiactoidea</taxon>
        <taxon>Ophiocomidae</taxon>
        <taxon>Ophiomastix</taxon>
    </lineage>
</organism>
<reference evidence="13" key="1">
    <citation type="journal article" date="2019" name="Mar. Biol. Res.">
        <title>Mitochondrial gene rearrangement and phylogenetic relationships in the Amphilepidida and Ophiacanthida (Echinodermata, Ophiuroidea).</title>
        <authorList>
            <person name="Lee T."/>
            <person name="Bae Y.J."/>
            <person name="Shin S."/>
        </authorList>
    </citation>
    <scope>NUCLEOTIDE SEQUENCE</scope>
</reference>
<dbReference type="Pfam" id="PF00895">
    <property type="entry name" value="ATP-synt_8"/>
    <property type="match status" value="1"/>
</dbReference>
<dbReference type="GeneID" id="43964890"/>
<keyword evidence="9 11" id="KW-0496">Mitochondrion</keyword>
<evidence type="ECO:0000256" key="9">
    <source>
        <dbReference type="ARBA" id="ARBA00023128"/>
    </source>
</evidence>
<evidence type="ECO:0000313" key="13">
    <source>
        <dbReference type="EMBL" id="QHT54185.1"/>
    </source>
</evidence>
<evidence type="ECO:0000256" key="1">
    <source>
        <dbReference type="ARBA" id="ARBA00004304"/>
    </source>
</evidence>
<proteinExistence type="inferred from homology"/>
<gene>
    <name evidence="13" type="primary">ATP8</name>
</gene>
<evidence type="ECO:0000256" key="10">
    <source>
        <dbReference type="ARBA" id="ARBA00023136"/>
    </source>
</evidence>
<dbReference type="AlphaFoldDB" id="A0A6C0FMW6"/>
<evidence type="ECO:0000256" key="4">
    <source>
        <dbReference type="ARBA" id="ARBA00022547"/>
    </source>
</evidence>
<comment type="subcellular location">
    <subcellularLocation>
        <location evidence="1 11">Mitochondrion membrane</location>
        <topology evidence="1 11">Single-pass membrane protein</topology>
    </subcellularLocation>
</comment>
<dbReference type="GO" id="GO:0031966">
    <property type="term" value="C:mitochondrial membrane"/>
    <property type="evidence" value="ECO:0007669"/>
    <property type="project" value="UniProtKB-SubCell"/>
</dbReference>
<dbReference type="InterPro" id="IPR001421">
    <property type="entry name" value="ATP8_metazoa"/>
</dbReference>
<dbReference type="GO" id="GO:0045259">
    <property type="term" value="C:proton-transporting ATP synthase complex"/>
    <property type="evidence" value="ECO:0007669"/>
    <property type="project" value="UniProtKB-KW"/>
</dbReference>
<dbReference type="GO" id="GO:0015986">
    <property type="term" value="P:proton motive force-driven ATP synthesis"/>
    <property type="evidence" value="ECO:0007669"/>
    <property type="project" value="InterPro"/>
</dbReference>
<feature type="transmembrane region" description="Helical" evidence="12">
    <location>
        <begin position="6"/>
        <end position="27"/>
    </location>
</feature>
<dbReference type="RefSeq" id="YP_009730142.1">
    <property type="nucleotide sequence ID" value="NC_045937.1"/>
</dbReference>